<evidence type="ECO:0000259" key="2">
    <source>
        <dbReference type="PROSITE" id="PS51670"/>
    </source>
</evidence>
<dbReference type="Gene3D" id="1.10.10.1940">
    <property type="match status" value="1"/>
</dbReference>
<dbReference type="InterPro" id="IPR003582">
    <property type="entry name" value="ShKT_dom"/>
</dbReference>
<evidence type="ECO:0000256" key="1">
    <source>
        <dbReference type="PROSITE-ProRule" id="PRU01005"/>
    </source>
</evidence>
<accession>A0A8S3ZYV2</accession>
<reference evidence="3" key="1">
    <citation type="submission" date="2021-04" db="EMBL/GenBank/DDBJ databases">
        <authorList>
            <consortium name="Molecular Ecology Group"/>
        </authorList>
    </citation>
    <scope>NUCLEOTIDE SEQUENCE</scope>
</reference>
<keyword evidence="4" id="KW-1185">Reference proteome</keyword>
<proteinExistence type="predicted"/>
<evidence type="ECO:0000313" key="3">
    <source>
        <dbReference type="EMBL" id="CAG5134833.1"/>
    </source>
</evidence>
<dbReference type="AlphaFoldDB" id="A0A8S3ZYV2"/>
<gene>
    <name evidence="3" type="ORF">CUNI_LOCUS20391</name>
</gene>
<feature type="non-terminal residue" evidence="3">
    <location>
        <position position="1"/>
    </location>
</feature>
<protein>
    <recommendedName>
        <fullName evidence="2">ShKT domain-containing protein</fullName>
    </recommendedName>
</protein>
<feature type="domain" description="ShKT" evidence="2">
    <location>
        <begin position="10"/>
        <end position="43"/>
    </location>
</feature>
<sequence length="142" mass="15537">TATVDAGGLCEDLIPNCRSYGQQTCVDYADWSKINCPYTCGFCTGSPPQRECKDLVDNCQDYVPEMCTDSSYRIWAEDNCPAYCDFCGTTNTVAPTGSSQSPATPSASICEDLINFCSVYSQLACSDTTWANTYCSKYCNRC</sequence>
<evidence type="ECO:0000313" key="4">
    <source>
        <dbReference type="Proteomes" id="UP000678393"/>
    </source>
</evidence>
<dbReference type="Proteomes" id="UP000678393">
    <property type="component" value="Unassembled WGS sequence"/>
</dbReference>
<comment type="caution">
    <text evidence="3">The sequence shown here is derived from an EMBL/GenBank/DDBJ whole genome shotgun (WGS) entry which is preliminary data.</text>
</comment>
<comment type="caution">
    <text evidence="1">Lacks conserved residue(s) required for the propagation of feature annotation.</text>
</comment>
<dbReference type="OrthoDB" id="6139268at2759"/>
<dbReference type="Pfam" id="PF01549">
    <property type="entry name" value="ShK"/>
    <property type="match status" value="3"/>
</dbReference>
<name>A0A8S3ZYV2_9EUPU</name>
<organism evidence="3 4">
    <name type="scientific">Candidula unifasciata</name>
    <dbReference type="NCBI Taxonomy" id="100452"/>
    <lineage>
        <taxon>Eukaryota</taxon>
        <taxon>Metazoa</taxon>
        <taxon>Spiralia</taxon>
        <taxon>Lophotrochozoa</taxon>
        <taxon>Mollusca</taxon>
        <taxon>Gastropoda</taxon>
        <taxon>Heterobranchia</taxon>
        <taxon>Euthyneura</taxon>
        <taxon>Panpulmonata</taxon>
        <taxon>Eupulmonata</taxon>
        <taxon>Stylommatophora</taxon>
        <taxon>Helicina</taxon>
        <taxon>Helicoidea</taxon>
        <taxon>Geomitridae</taxon>
        <taxon>Candidula</taxon>
    </lineage>
</organism>
<dbReference type="PROSITE" id="PS51670">
    <property type="entry name" value="SHKT"/>
    <property type="match status" value="1"/>
</dbReference>
<dbReference type="EMBL" id="CAJHNH020007645">
    <property type="protein sequence ID" value="CAG5134833.1"/>
    <property type="molecule type" value="Genomic_DNA"/>
</dbReference>
<dbReference type="SMART" id="SM00254">
    <property type="entry name" value="ShKT"/>
    <property type="match status" value="3"/>
</dbReference>